<keyword evidence="1" id="KW-0472">Membrane</keyword>
<keyword evidence="1" id="KW-1133">Transmembrane helix</keyword>
<keyword evidence="4" id="KW-1185">Reference proteome</keyword>
<dbReference type="Proteomes" id="UP000015241">
    <property type="component" value="Unassembled WGS sequence"/>
</dbReference>
<proteinExistence type="predicted"/>
<feature type="chain" id="PRO_5004563503" evidence="2">
    <location>
        <begin position="26"/>
        <end position="326"/>
    </location>
</feature>
<dbReference type="EMBL" id="KE504189">
    <property type="protein sequence ID" value="EPS96410.1"/>
    <property type="molecule type" value="Genomic_DNA"/>
</dbReference>
<keyword evidence="2" id="KW-0732">Signal</keyword>
<feature type="signal peptide" evidence="2">
    <location>
        <begin position="1"/>
        <end position="25"/>
    </location>
</feature>
<evidence type="ECO:0000256" key="1">
    <source>
        <dbReference type="SAM" id="Phobius"/>
    </source>
</evidence>
<dbReference type="HOGENOM" id="CLU_852681_0_0_1"/>
<dbReference type="OrthoDB" id="10527555at2759"/>
<dbReference type="AlphaFoldDB" id="S8F3S7"/>
<dbReference type="InParanoid" id="S8F3S7"/>
<name>S8F3S7_FOMSC</name>
<organism evidence="3 4">
    <name type="scientific">Fomitopsis schrenkii</name>
    <name type="common">Brown rot fungus</name>
    <dbReference type="NCBI Taxonomy" id="2126942"/>
    <lineage>
        <taxon>Eukaryota</taxon>
        <taxon>Fungi</taxon>
        <taxon>Dikarya</taxon>
        <taxon>Basidiomycota</taxon>
        <taxon>Agaricomycotina</taxon>
        <taxon>Agaricomycetes</taxon>
        <taxon>Polyporales</taxon>
        <taxon>Fomitopsis</taxon>
    </lineage>
</organism>
<feature type="transmembrane region" description="Helical" evidence="1">
    <location>
        <begin position="68"/>
        <end position="93"/>
    </location>
</feature>
<sequence length="326" mass="35426">MSTSTAWFTMTSIGTSTVLMSTSTAWLTTTSIGTSTVISTITAANSPLQTATPMPSPTVPTSMSAMQVVGIATAVVFGTLLLLAMGAAITLYYRRVKPPSHSFAPLKNTDDEPVDESHLILHISHDKTTWVPEEAEPLAWRAPPQPHTSTTPVSSGASYIGTMATVGSAVDLEVGPRSAEHTDRRELFEERMRHIFIPSVAHTLRANRSFVIRHAAPDSQFNIQSNGDKRTILPGRFLDFIVIDPRDFRPSLGCQSRLNDKGVFNGVRNGLSDRPSLPWFAPHRRCCPRIGGYGSIACCVRRGLELKQGSGAIPRFILDKSLISLV</sequence>
<evidence type="ECO:0000313" key="4">
    <source>
        <dbReference type="Proteomes" id="UP000015241"/>
    </source>
</evidence>
<gene>
    <name evidence="3" type="ORF">FOMPIDRAFT_88939</name>
</gene>
<keyword evidence="1" id="KW-0812">Transmembrane</keyword>
<accession>S8F3S7</accession>
<evidence type="ECO:0000313" key="3">
    <source>
        <dbReference type="EMBL" id="EPS96410.1"/>
    </source>
</evidence>
<protein>
    <submittedName>
        <fullName evidence="3">Uncharacterized protein</fullName>
    </submittedName>
</protein>
<evidence type="ECO:0000256" key="2">
    <source>
        <dbReference type="SAM" id="SignalP"/>
    </source>
</evidence>
<reference evidence="3 4" key="1">
    <citation type="journal article" date="2012" name="Science">
        <title>The Paleozoic origin of enzymatic lignin decomposition reconstructed from 31 fungal genomes.</title>
        <authorList>
            <person name="Floudas D."/>
            <person name="Binder M."/>
            <person name="Riley R."/>
            <person name="Barry K."/>
            <person name="Blanchette R.A."/>
            <person name="Henrissat B."/>
            <person name="Martinez A.T."/>
            <person name="Otillar R."/>
            <person name="Spatafora J.W."/>
            <person name="Yadav J.S."/>
            <person name="Aerts A."/>
            <person name="Benoit I."/>
            <person name="Boyd A."/>
            <person name="Carlson A."/>
            <person name="Copeland A."/>
            <person name="Coutinho P.M."/>
            <person name="de Vries R.P."/>
            <person name="Ferreira P."/>
            <person name="Findley K."/>
            <person name="Foster B."/>
            <person name="Gaskell J."/>
            <person name="Glotzer D."/>
            <person name="Gorecki P."/>
            <person name="Heitman J."/>
            <person name="Hesse C."/>
            <person name="Hori C."/>
            <person name="Igarashi K."/>
            <person name="Jurgens J.A."/>
            <person name="Kallen N."/>
            <person name="Kersten P."/>
            <person name="Kohler A."/>
            <person name="Kuees U."/>
            <person name="Kumar T.K.A."/>
            <person name="Kuo A."/>
            <person name="LaButti K."/>
            <person name="Larrondo L.F."/>
            <person name="Lindquist E."/>
            <person name="Ling A."/>
            <person name="Lombard V."/>
            <person name="Lucas S."/>
            <person name="Lundell T."/>
            <person name="Martin R."/>
            <person name="McLaughlin D.J."/>
            <person name="Morgenstern I."/>
            <person name="Morin E."/>
            <person name="Murat C."/>
            <person name="Nagy L.G."/>
            <person name="Nolan M."/>
            <person name="Ohm R.A."/>
            <person name="Patyshakuliyeva A."/>
            <person name="Rokas A."/>
            <person name="Ruiz-Duenas F.J."/>
            <person name="Sabat G."/>
            <person name="Salamov A."/>
            <person name="Samejima M."/>
            <person name="Schmutz J."/>
            <person name="Slot J.C."/>
            <person name="St John F."/>
            <person name="Stenlid J."/>
            <person name="Sun H."/>
            <person name="Sun S."/>
            <person name="Syed K."/>
            <person name="Tsang A."/>
            <person name="Wiebenga A."/>
            <person name="Young D."/>
            <person name="Pisabarro A."/>
            <person name="Eastwood D.C."/>
            <person name="Martin F."/>
            <person name="Cullen D."/>
            <person name="Grigoriev I.V."/>
            <person name="Hibbett D.S."/>
        </authorList>
    </citation>
    <scope>NUCLEOTIDE SEQUENCE</scope>
    <source>
        <strain evidence="4">FP-58527</strain>
    </source>
</reference>